<feature type="transmembrane region" description="Helical" evidence="6">
    <location>
        <begin position="175"/>
        <end position="193"/>
    </location>
</feature>
<feature type="transmembrane region" description="Helical" evidence="6">
    <location>
        <begin position="53"/>
        <end position="73"/>
    </location>
</feature>
<dbReference type="GO" id="GO:0005886">
    <property type="term" value="C:plasma membrane"/>
    <property type="evidence" value="ECO:0007669"/>
    <property type="project" value="TreeGrafter"/>
</dbReference>
<feature type="transmembrane region" description="Helical" evidence="6">
    <location>
        <begin position="292"/>
        <end position="313"/>
    </location>
</feature>
<evidence type="ECO:0000259" key="7">
    <source>
        <dbReference type="PROSITE" id="PS50850"/>
    </source>
</evidence>
<dbReference type="Pfam" id="PF07690">
    <property type="entry name" value="MFS_1"/>
    <property type="match status" value="1"/>
</dbReference>
<dbReference type="PANTHER" id="PTHR23502:SF51">
    <property type="entry name" value="QUINIDINE RESISTANCE PROTEIN 1-RELATED"/>
    <property type="match status" value="1"/>
</dbReference>
<dbReference type="InterPro" id="IPR020846">
    <property type="entry name" value="MFS_dom"/>
</dbReference>
<name>A0A5N6SKP2_ASPPS</name>
<evidence type="ECO:0000313" key="8">
    <source>
        <dbReference type="EMBL" id="KAE8135135.1"/>
    </source>
</evidence>
<dbReference type="Gene3D" id="1.20.1250.20">
    <property type="entry name" value="MFS general substrate transporter like domains"/>
    <property type="match status" value="1"/>
</dbReference>
<feature type="transmembrane region" description="Helical" evidence="6">
    <location>
        <begin position="352"/>
        <end position="369"/>
    </location>
</feature>
<dbReference type="OrthoDB" id="2441642at2759"/>
<keyword evidence="2" id="KW-0813">Transport</keyword>
<feature type="transmembrane region" description="Helical" evidence="6">
    <location>
        <begin position="381"/>
        <end position="407"/>
    </location>
</feature>
<evidence type="ECO:0000256" key="2">
    <source>
        <dbReference type="ARBA" id="ARBA00022448"/>
    </source>
</evidence>
<evidence type="ECO:0000256" key="1">
    <source>
        <dbReference type="ARBA" id="ARBA00004141"/>
    </source>
</evidence>
<dbReference type="FunFam" id="1.20.1720.10:FF:000009">
    <property type="entry name" value="MFS multidrug transporter"/>
    <property type="match status" value="1"/>
</dbReference>
<gene>
    <name evidence="8" type="ORF">BDV38DRAFT_272995</name>
</gene>
<dbReference type="InterPro" id="IPR036259">
    <property type="entry name" value="MFS_trans_sf"/>
</dbReference>
<comment type="subcellular location">
    <subcellularLocation>
        <location evidence="1">Membrane</location>
        <topology evidence="1">Multi-pass membrane protein</topology>
    </subcellularLocation>
</comment>
<organism evidence="8 9">
    <name type="scientific">Aspergillus pseudotamarii</name>
    <dbReference type="NCBI Taxonomy" id="132259"/>
    <lineage>
        <taxon>Eukaryota</taxon>
        <taxon>Fungi</taxon>
        <taxon>Dikarya</taxon>
        <taxon>Ascomycota</taxon>
        <taxon>Pezizomycotina</taxon>
        <taxon>Eurotiomycetes</taxon>
        <taxon>Eurotiomycetidae</taxon>
        <taxon>Eurotiales</taxon>
        <taxon>Aspergillaceae</taxon>
        <taxon>Aspergillus</taxon>
        <taxon>Aspergillus subgen. Circumdati</taxon>
    </lineage>
</organism>
<accession>A0A5N6SKP2</accession>
<dbReference type="GeneID" id="43641808"/>
<dbReference type="Proteomes" id="UP000325672">
    <property type="component" value="Unassembled WGS sequence"/>
</dbReference>
<evidence type="ECO:0000256" key="5">
    <source>
        <dbReference type="ARBA" id="ARBA00023136"/>
    </source>
</evidence>
<keyword evidence="5 6" id="KW-0472">Membrane</keyword>
<sequence length="478" mass="52761">MGDPDAPFTILSETRKRWTITIASLVTFISPVSANIYYPALNPLAHDLQVSPAKITLTITVFMIVQGIGPLMVASYSDVYGRRPIVTLALLLYVGVNLGLAQQTSYPVLMALRCLQSFGSSTATVVCSSVAADLVPRSERGRYMIYSSLGVTLGPAIGPILGGVLTQFLNWRSTFWFLAIWAGMMATVFFVFVPETCRAMVGNGSIPPMRWNRSLVQHLNHEAYASDFVSEKDQKAKRPARPKRPTPLDVLRVAAQKETGAIILFTTVLFSGYLAVLSSLPSQLEHKYQFNALQVGLCYIPYGAGSLTSRWTIGKLIDWNFRRHAKDQGIEIVQNRQVQLISMPVEKARLQITLPVIYCASIVMIGYAWTMNYEVNLAGPLIMLFFLSHLISGATSTLITLVVDCHVRRPATATSANNLFRCCFGACTVAAAVPLINLIGIGWTGTIIGFIWIFLSPVLWGVYFWGHDYRRAKEACQS</sequence>
<feature type="transmembrane region" description="Helical" evidence="6">
    <location>
        <begin position="447"/>
        <end position="465"/>
    </location>
</feature>
<evidence type="ECO:0000256" key="6">
    <source>
        <dbReference type="SAM" id="Phobius"/>
    </source>
</evidence>
<evidence type="ECO:0000256" key="4">
    <source>
        <dbReference type="ARBA" id="ARBA00022989"/>
    </source>
</evidence>
<keyword evidence="3 6" id="KW-0812">Transmembrane</keyword>
<dbReference type="AlphaFoldDB" id="A0A5N6SKP2"/>
<dbReference type="SUPFAM" id="SSF103473">
    <property type="entry name" value="MFS general substrate transporter"/>
    <property type="match status" value="1"/>
</dbReference>
<feature type="transmembrane region" description="Helical" evidence="6">
    <location>
        <begin position="85"/>
        <end position="102"/>
    </location>
</feature>
<evidence type="ECO:0000256" key="3">
    <source>
        <dbReference type="ARBA" id="ARBA00022692"/>
    </source>
</evidence>
<dbReference type="EMBL" id="ML743596">
    <property type="protein sequence ID" value="KAE8135135.1"/>
    <property type="molecule type" value="Genomic_DNA"/>
</dbReference>
<dbReference type="Gene3D" id="1.20.1720.10">
    <property type="entry name" value="Multidrug resistance protein D"/>
    <property type="match status" value="1"/>
</dbReference>
<feature type="transmembrane region" description="Helical" evidence="6">
    <location>
        <begin position="261"/>
        <end position="280"/>
    </location>
</feature>
<dbReference type="RefSeq" id="XP_031911198.1">
    <property type="nucleotide sequence ID" value="XM_032057598.1"/>
</dbReference>
<feature type="transmembrane region" description="Helical" evidence="6">
    <location>
        <begin position="419"/>
        <end position="441"/>
    </location>
</feature>
<proteinExistence type="predicted"/>
<keyword evidence="4 6" id="KW-1133">Transmembrane helix</keyword>
<keyword evidence="9" id="KW-1185">Reference proteome</keyword>
<evidence type="ECO:0000313" key="9">
    <source>
        <dbReference type="Proteomes" id="UP000325672"/>
    </source>
</evidence>
<reference evidence="8 9" key="1">
    <citation type="submission" date="2019-04" db="EMBL/GenBank/DDBJ databases">
        <title>Friends and foes A comparative genomics study of 23 Aspergillus species from section Flavi.</title>
        <authorList>
            <consortium name="DOE Joint Genome Institute"/>
            <person name="Kjaerbolling I."/>
            <person name="Vesth T."/>
            <person name="Frisvad J.C."/>
            <person name="Nybo J.L."/>
            <person name="Theobald S."/>
            <person name="Kildgaard S."/>
            <person name="Isbrandt T."/>
            <person name="Kuo A."/>
            <person name="Sato A."/>
            <person name="Lyhne E.K."/>
            <person name="Kogle M.E."/>
            <person name="Wiebenga A."/>
            <person name="Kun R.S."/>
            <person name="Lubbers R.J."/>
            <person name="Makela M.R."/>
            <person name="Barry K."/>
            <person name="Chovatia M."/>
            <person name="Clum A."/>
            <person name="Daum C."/>
            <person name="Haridas S."/>
            <person name="He G."/>
            <person name="LaButti K."/>
            <person name="Lipzen A."/>
            <person name="Mondo S."/>
            <person name="Riley R."/>
            <person name="Salamov A."/>
            <person name="Simmons B.A."/>
            <person name="Magnuson J.K."/>
            <person name="Henrissat B."/>
            <person name="Mortensen U.H."/>
            <person name="Larsen T.O."/>
            <person name="Devries R.P."/>
            <person name="Grigoriev I.V."/>
            <person name="Machida M."/>
            <person name="Baker S.E."/>
            <person name="Andersen M.R."/>
        </authorList>
    </citation>
    <scope>NUCLEOTIDE SEQUENCE [LARGE SCALE GENOMIC DNA]</scope>
    <source>
        <strain evidence="8 9">CBS 117625</strain>
    </source>
</reference>
<dbReference type="GO" id="GO:0022857">
    <property type="term" value="F:transmembrane transporter activity"/>
    <property type="evidence" value="ECO:0007669"/>
    <property type="project" value="InterPro"/>
</dbReference>
<dbReference type="PROSITE" id="PS50850">
    <property type="entry name" value="MFS"/>
    <property type="match status" value="1"/>
</dbReference>
<dbReference type="InterPro" id="IPR011701">
    <property type="entry name" value="MFS"/>
</dbReference>
<feature type="transmembrane region" description="Helical" evidence="6">
    <location>
        <begin position="20"/>
        <end position="41"/>
    </location>
</feature>
<feature type="domain" description="Major facilitator superfamily (MFS) profile" evidence="7">
    <location>
        <begin position="19"/>
        <end position="473"/>
    </location>
</feature>
<dbReference type="PANTHER" id="PTHR23502">
    <property type="entry name" value="MAJOR FACILITATOR SUPERFAMILY"/>
    <property type="match status" value="1"/>
</dbReference>
<feature type="transmembrane region" description="Helical" evidence="6">
    <location>
        <begin position="143"/>
        <end position="169"/>
    </location>
</feature>
<protein>
    <submittedName>
        <fullName evidence="8">Major facilitator superfamily domain-containing protein</fullName>
    </submittedName>
</protein>